<dbReference type="InterPro" id="IPR034660">
    <property type="entry name" value="DinB/YfiT-like"/>
</dbReference>
<evidence type="ECO:0000313" key="2">
    <source>
        <dbReference type="EMBL" id="MCD2423367.1"/>
    </source>
</evidence>
<comment type="caution">
    <text evidence="2">The sequence shown here is derived from an EMBL/GenBank/DDBJ whole genome shotgun (WGS) entry which is preliminary data.</text>
</comment>
<evidence type="ECO:0000259" key="1">
    <source>
        <dbReference type="Pfam" id="PF12867"/>
    </source>
</evidence>
<dbReference type="SUPFAM" id="SSF109854">
    <property type="entry name" value="DinB/YfiT-like putative metalloenzymes"/>
    <property type="match status" value="1"/>
</dbReference>
<dbReference type="Pfam" id="PF12867">
    <property type="entry name" value="DinB_2"/>
    <property type="match status" value="1"/>
</dbReference>
<dbReference type="Gene3D" id="1.20.120.450">
    <property type="entry name" value="dinb family like domain"/>
    <property type="match status" value="1"/>
</dbReference>
<dbReference type="EMBL" id="JAJNEC010000005">
    <property type="protein sequence ID" value="MCD2423367.1"/>
    <property type="molecule type" value="Genomic_DNA"/>
</dbReference>
<evidence type="ECO:0000313" key="3">
    <source>
        <dbReference type="Proteomes" id="UP001199816"/>
    </source>
</evidence>
<organism evidence="2 3">
    <name type="scientific">Niabella pedocola</name>
    <dbReference type="NCBI Taxonomy" id="1752077"/>
    <lineage>
        <taxon>Bacteria</taxon>
        <taxon>Pseudomonadati</taxon>
        <taxon>Bacteroidota</taxon>
        <taxon>Chitinophagia</taxon>
        <taxon>Chitinophagales</taxon>
        <taxon>Chitinophagaceae</taxon>
        <taxon>Niabella</taxon>
    </lineage>
</organism>
<keyword evidence="3" id="KW-1185">Reference proteome</keyword>
<dbReference type="InterPro" id="IPR024775">
    <property type="entry name" value="DinB-like"/>
</dbReference>
<dbReference type="Proteomes" id="UP001199816">
    <property type="component" value="Unassembled WGS sequence"/>
</dbReference>
<sequence>MYTLNIIDSIRQKAIALIKETPLEVLNQIPAGFNNSIIWNFGHLVVSGYSLVFKATSVDPDFLIPLQDVYKKGTKPNAPATQQEIDELIGLSNTFTLAVKEALDANRFQEITEYTTATFGLPVTTIEEMLITVAAHDTLHWQSMRDYKRMLNP</sequence>
<gene>
    <name evidence="2" type="ORF">LQ567_11390</name>
</gene>
<reference evidence="2 3" key="1">
    <citation type="submission" date="2021-11" db="EMBL/GenBank/DDBJ databases">
        <title>Genomic of Niabella pedocola.</title>
        <authorList>
            <person name="Wu T."/>
        </authorList>
    </citation>
    <scope>NUCLEOTIDE SEQUENCE [LARGE SCALE GENOMIC DNA]</scope>
    <source>
        <strain evidence="2 3">JCM 31011</strain>
    </source>
</reference>
<proteinExistence type="predicted"/>
<accession>A0ABS8PQL0</accession>
<dbReference type="RefSeq" id="WP_231004630.1">
    <property type="nucleotide sequence ID" value="NZ_JAJNEC010000005.1"/>
</dbReference>
<name>A0ABS8PQL0_9BACT</name>
<feature type="domain" description="DinB-like" evidence="1">
    <location>
        <begin position="8"/>
        <end position="142"/>
    </location>
</feature>
<protein>
    <submittedName>
        <fullName evidence="2">DinB family protein</fullName>
    </submittedName>
</protein>